<dbReference type="Proteomes" id="UP000177905">
    <property type="component" value="Unassembled WGS sequence"/>
</dbReference>
<comment type="caution">
    <text evidence="1">The sequence shown here is derived from an EMBL/GenBank/DDBJ whole genome shotgun (WGS) entry which is preliminary data.</text>
</comment>
<reference evidence="1 2" key="1">
    <citation type="journal article" date="2016" name="Nat. Commun.">
        <title>Thousands of microbial genomes shed light on interconnected biogeochemical processes in an aquifer system.</title>
        <authorList>
            <person name="Anantharaman K."/>
            <person name="Brown C.T."/>
            <person name="Hug L.A."/>
            <person name="Sharon I."/>
            <person name="Castelle C.J."/>
            <person name="Probst A.J."/>
            <person name="Thomas B.C."/>
            <person name="Singh A."/>
            <person name="Wilkins M.J."/>
            <person name="Karaoz U."/>
            <person name="Brodie E.L."/>
            <person name="Williams K.H."/>
            <person name="Hubbard S.S."/>
            <person name="Banfield J.F."/>
        </authorList>
    </citation>
    <scope>NUCLEOTIDE SEQUENCE [LARGE SCALE GENOMIC DNA]</scope>
</reference>
<evidence type="ECO:0008006" key="3">
    <source>
        <dbReference type="Google" id="ProtNLM"/>
    </source>
</evidence>
<organism evidence="1 2">
    <name type="scientific">candidate division WOR-1 bacterium RIFOXYB2_FULL_36_35</name>
    <dbReference type="NCBI Taxonomy" id="1802578"/>
    <lineage>
        <taxon>Bacteria</taxon>
        <taxon>Bacillati</taxon>
        <taxon>Saganbacteria</taxon>
    </lineage>
</organism>
<sequence length="336" mass="38861">MKEEEIRPKDTLKMITEKHNLDIKKFFMNDSNELDIDRMVYIDCPACGETKATIEFKKESFSFFRCDCNTLFVNPRPKKEVLAKFYSEAESISLFMSEVLEKTAEIRKEKIFLPRVNMFLNLLDRYCDNREMIIEIGGGNGLFLEKLKEKSGNFKKHLNIEPSTQACKLCVNRGIDVYEGVFEEFSGYEAEADVIVAFELIEHLFSPKEFILKAYSHLRPNGLLYLTTPNILGFDLLLLGRLSDNINAPNHLNYFNIFSLSILLNACGFDVIEVQTPGQLDVNILENKYKEKIGLNIDKFTEFILNAKDNIKKKFQEFLSDNNLSSNMTMLARKRN</sequence>
<dbReference type="EMBL" id="MEUA01000005">
    <property type="protein sequence ID" value="OGC16656.1"/>
    <property type="molecule type" value="Genomic_DNA"/>
</dbReference>
<name>A0A1F4S8A5_UNCSA</name>
<dbReference type="AlphaFoldDB" id="A0A1F4S8A5"/>
<dbReference type="SUPFAM" id="SSF53335">
    <property type="entry name" value="S-adenosyl-L-methionine-dependent methyltransferases"/>
    <property type="match status" value="1"/>
</dbReference>
<dbReference type="PANTHER" id="PTHR43861:SF6">
    <property type="entry name" value="METHYLTRANSFERASE TYPE 11"/>
    <property type="match status" value="1"/>
</dbReference>
<gene>
    <name evidence="1" type="ORF">A2290_03515</name>
</gene>
<dbReference type="InterPro" id="IPR029063">
    <property type="entry name" value="SAM-dependent_MTases_sf"/>
</dbReference>
<dbReference type="PANTHER" id="PTHR43861">
    <property type="entry name" value="TRANS-ACONITATE 2-METHYLTRANSFERASE-RELATED"/>
    <property type="match status" value="1"/>
</dbReference>
<accession>A0A1F4S8A5</accession>
<evidence type="ECO:0000313" key="2">
    <source>
        <dbReference type="Proteomes" id="UP000177905"/>
    </source>
</evidence>
<protein>
    <recommendedName>
        <fullName evidence="3">Methyltransferase type 11</fullName>
    </recommendedName>
</protein>
<dbReference type="Gene3D" id="3.40.50.150">
    <property type="entry name" value="Vaccinia Virus protein VP39"/>
    <property type="match status" value="1"/>
</dbReference>
<evidence type="ECO:0000313" key="1">
    <source>
        <dbReference type="EMBL" id="OGC16656.1"/>
    </source>
</evidence>
<proteinExistence type="predicted"/>
<dbReference type="CDD" id="cd02440">
    <property type="entry name" value="AdoMet_MTases"/>
    <property type="match status" value="1"/>
</dbReference>
<dbReference type="Pfam" id="PF13489">
    <property type="entry name" value="Methyltransf_23"/>
    <property type="match status" value="1"/>
</dbReference>